<dbReference type="InParanoid" id="A0A409WKJ5"/>
<name>A0A409WKJ5_PSICY</name>
<gene>
    <name evidence="1" type="ORF">CVT25_002366</name>
</gene>
<organism evidence="1 2">
    <name type="scientific">Psilocybe cyanescens</name>
    <dbReference type="NCBI Taxonomy" id="93625"/>
    <lineage>
        <taxon>Eukaryota</taxon>
        <taxon>Fungi</taxon>
        <taxon>Dikarya</taxon>
        <taxon>Basidiomycota</taxon>
        <taxon>Agaricomycotina</taxon>
        <taxon>Agaricomycetes</taxon>
        <taxon>Agaricomycetidae</taxon>
        <taxon>Agaricales</taxon>
        <taxon>Agaricineae</taxon>
        <taxon>Strophariaceae</taxon>
        <taxon>Psilocybe</taxon>
    </lineage>
</organism>
<evidence type="ECO:0000313" key="2">
    <source>
        <dbReference type="Proteomes" id="UP000283269"/>
    </source>
</evidence>
<keyword evidence="2" id="KW-1185">Reference proteome</keyword>
<protein>
    <submittedName>
        <fullName evidence="1">Uncharacterized protein</fullName>
    </submittedName>
</protein>
<dbReference type="AlphaFoldDB" id="A0A409WKJ5"/>
<reference evidence="1 2" key="1">
    <citation type="journal article" date="2018" name="Evol. Lett.">
        <title>Horizontal gene cluster transfer increased hallucinogenic mushroom diversity.</title>
        <authorList>
            <person name="Reynolds H.T."/>
            <person name="Vijayakumar V."/>
            <person name="Gluck-Thaler E."/>
            <person name="Korotkin H.B."/>
            <person name="Matheny P.B."/>
            <person name="Slot J.C."/>
        </authorList>
    </citation>
    <scope>NUCLEOTIDE SEQUENCE [LARGE SCALE GENOMIC DNA]</scope>
    <source>
        <strain evidence="1 2">2631</strain>
    </source>
</reference>
<sequence length="104" mass="12243">MTHWMLTRSRRPWKSRDAGREYFEQVPNFVVRHPDQRDSAEWVNNATTIIMTVKMWKVLLGRNLMANIRIGLGMTLNRDILSYLLTPVSSSQDFLPYASQTRRC</sequence>
<dbReference type="Proteomes" id="UP000283269">
    <property type="component" value="Unassembled WGS sequence"/>
</dbReference>
<comment type="caution">
    <text evidence="1">The sequence shown here is derived from an EMBL/GenBank/DDBJ whole genome shotgun (WGS) entry which is preliminary data.</text>
</comment>
<accession>A0A409WKJ5</accession>
<proteinExistence type="predicted"/>
<dbReference type="EMBL" id="NHYD01003395">
    <property type="protein sequence ID" value="PPQ79055.1"/>
    <property type="molecule type" value="Genomic_DNA"/>
</dbReference>
<evidence type="ECO:0000313" key="1">
    <source>
        <dbReference type="EMBL" id="PPQ79055.1"/>
    </source>
</evidence>